<proteinExistence type="predicted"/>
<dbReference type="CDD" id="cd09917">
    <property type="entry name" value="F-box_SF"/>
    <property type="match status" value="1"/>
</dbReference>
<evidence type="ECO:0000313" key="2">
    <source>
        <dbReference type="Proteomes" id="UP001221757"/>
    </source>
</evidence>
<dbReference type="Proteomes" id="UP001221757">
    <property type="component" value="Unassembled WGS sequence"/>
</dbReference>
<gene>
    <name evidence="1" type="ORF">B0H17DRAFT_1198403</name>
</gene>
<evidence type="ECO:0000313" key="1">
    <source>
        <dbReference type="EMBL" id="KAJ7696097.1"/>
    </source>
</evidence>
<dbReference type="EMBL" id="JARKIE010000036">
    <property type="protein sequence ID" value="KAJ7696097.1"/>
    <property type="molecule type" value="Genomic_DNA"/>
</dbReference>
<evidence type="ECO:0008006" key="3">
    <source>
        <dbReference type="Google" id="ProtNLM"/>
    </source>
</evidence>
<comment type="caution">
    <text evidence="1">The sequence shown here is derived from an EMBL/GenBank/DDBJ whole genome shotgun (WGS) entry which is preliminary data.</text>
</comment>
<organism evidence="1 2">
    <name type="scientific">Mycena rosella</name>
    <name type="common">Pink bonnet</name>
    <name type="synonym">Agaricus rosellus</name>
    <dbReference type="NCBI Taxonomy" id="1033263"/>
    <lineage>
        <taxon>Eukaryota</taxon>
        <taxon>Fungi</taxon>
        <taxon>Dikarya</taxon>
        <taxon>Basidiomycota</taxon>
        <taxon>Agaricomycotina</taxon>
        <taxon>Agaricomycetes</taxon>
        <taxon>Agaricomycetidae</taxon>
        <taxon>Agaricales</taxon>
        <taxon>Marasmiineae</taxon>
        <taxon>Mycenaceae</taxon>
        <taxon>Mycena</taxon>
    </lineage>
</organism>
<dbReference type="SUPFAM" id="SSF81383">
    <property type="entry name" value="F-box domain"/>
    <property type="match status" value="1"/>
</dbReference>
<sequence length="459" mass="51499">MTEGNGLQNLVEDVLILILTHCDVLSVVAIGATSKYFHHLALTRNVWLAFVTQLVQRRFIDRRPDDENLRDLSTEQLVDKVKIIFRGPKTWSPETHPHPIESRRIVLHPDIPPGISFWKNEPKLLPGGKYVLFQNQGTLECWNVFEDELIWQHACSMNHATVLSFAAELTEDDQLIILTCQHTWNYPRKNFFEFTTLDLRTVFPSLILVGRFADSPLNDAPYTCCALCGDIAAVELNGQVTLVNWRTSSCVVILTRSPRYHSHIALATNCLVLTLLGPHGEPQLACSPLPSPASWAPIDSVREPSSSIPVEALPITFGDTISVNGRTFTHRVSRSFLSVHESPINPGRFRVWLHIANHEMGALCSYEFVFRESEVSWRRRSSVLVNPKIRFFNPAGVAFSGHVLGSPTVVFPPVPLLDELTAPRVSLTLENRGDFTHLSPYSGAVTYATNKSLAVVYYN</sequence>
<dbReference type="AlphaFoldDB" id="A0AAD7DNP6"/>
<name>A0AAD7DNP6_MYCRO</name>
<keyword evidence="2" id="KW-1185">Reference proteome</keyword>
<accession>A0AAD7DNP6</accession>
<reference evidence="1" key="1">
    <citation type="submission" date="2023-03" db="EMBL/GenBank/DDBJ databases">
        <title>Massive genome expansion in bonnet fungi (Mycena s.s.) driven by repeated elements and novel gene families across ecological guilds.</title>
        <authorList>
            <consortium name="Lawrence Berkeley National Laboratory"/>
            <person name="Harder C.B."/>
            <person name="Miyauchi S."/>
            <person name="Viragh M."/>
            <person name="Kuo A."/>
            <person name="Thoen E."/>
            <person name="Andreopoulos B."/>
            <person name="Lu D."/>
            <person name="Skrede I."/>
            <person name="Drula E."/>
            <person name="Henrissat B."/>
            <person name="Morin E."/>
            <person name="Kohler A."/>
            <person name="Barry K."/>
            <person name="LaButti K."/>
            <person name="Morin E."/>
            <person name="Salamov A."/>
            <person name="Lipzen A."/>
            <person name="Mereny Z."/>
            <person name="Hegedus B."/>
            <person name="Baldrian P."/>
            <person name="Stursova M."/>
            <person name="Weitz H."/>
            <person name="Taylor A."/>
            <person name="Grigoriev I.V."/>
            <person name="Nagy L.G."/>
            <person name="Martin F."/>
            <person name="Kauserud H."/>
        </authorList>
    </citation>
    <scope>NUCLEOTIDE SEQUENCE</scope>
    <source>
        <strain evidence="1">CBHHK067</strain>
    </source>
</reference>
<protein>
    <recommendedName>
        <fullName evidence="3">F-box domain-containing protein</fullName>
    </recommendedName>
</protein>
<dbReference type="InterPro" id="IPR036047">
    <property type="entry name" value="F-box-like_dom_sf"/>
</dbReference>